<accession>A0AAV2Q3I1</accession>
<reference evidence="1 2" key="1">
    <citation type="submission" date="2024-05" db="EMBL/GenBank/DDBJ databases">
        <authorList>
            <person name="Wallberg A."/>
        </authorList>
    </citation>
    <scope>NUCLEOTIDE SEQUENCE [LARGE SCALE GENOMIC DNA]</scope>
</reference>
<feature type="non-terminal residue" evidence="1">
    <location>
        <position position="185"/>
    </location>
</feature>
<proteinExistence type="predicted"/>
<protein>
    <recommendedName>
        <fullName evidence="3">Ig-like domain-containing protein</fullName>
    </recommendedName>
</protein>
<dbReference type="AlphaFoldDB" id="A0AAV2Q3I1"/>
<dbReference type="SUPFAM" id="SSF48726">
    <property type="entry name" value="Immunoglobulin"/>
    <property type="match status" value="1"/>
</dbReference>
<dbReference type="InterPro" id="IPR036179">
    <property type="entry name" value="Ig-like_dom_sf"/>
</dbReference>
<evidence type="ECO:0000313" key="1">
    <source>
        <dbReference type="EMBL" id="CAL4067669.1"/>
    </source>
</evidence>
<organism evidence="1 2">
    <name type="scientific">Meganyctiphanes norvegica</name>
    <name type="common">Northern krill</name>
    <name type="synonym">Thysanopoda norvegica</name>
    <dbReference type="NCBI Taxonomy" id="48144"/>
    <lineage>
        <taxon>Eukaryota</taxon>
        <taxon>Metazoa</taxon>
        <taxon>Ecdysozoa</taxon>
        <taxon>Arthropoda</taxon>
        <taxon>Crustacea</taxon>
        <taxon>Multicrustacea</taxon>
        <taxon>Malacostraca</taxon>
        <taxon>Eumalacostraca</taxon>
        <taxon>Eucarida</taxon>
        <taxon>Euphausiacea</taxon>
        <taxon>Euphausiidae</taxon>
        <taxon>Meganyctiphanes</taxon>
    </lineage>
</organism>
<dbReference type="EMBL" id="CAXKWB010002774">
    <property type="protein sequence ID" value="CAL4067669.1"/>
    <property type="molecule type" value="Genomic_DNA"/>
</dbReference>
<dbReference type="Proteomes" id="UP001497623">
    <property type="component" value="Unassembled WGS sequence"/>
</dbReference>
<dbReference type="Gene3D" id="2.60.40.10">
    <property type="entry name" value="Immunoglobulins"/>
    <property type="match status" value="1"/>
</dbReference>
<evidence type="ECO:0000313" key="2">
    <source>
        <dbReference type="Proteomes" id="UP001497623"/>
    </source>
</evidence>
<feature type="non-terminal residue" evidence="1">
    <location>
        <position position="1"/>
    </location>
</feature>
<gene>
    <name evidence="1" type="ORF">MNOR_LOCUS6649</name>
</gene>
<evidence type="ECO:0008006" key="3">
    <source>
        <dbReference type="Google" id="ProtNLM"/>
    </source>
</evidence>
<dbReference type="InterPro" id="IPR013783">
    <property type="entry name" value="Ig-like_fold"/>
</dbReference>
<comment type="caution">
    <text evidence="1">The sequence shown here is derived from an EMBL/GenBank/DDBJ whole genome shotgun (WGS) entry which is preliminary data.</text>
</comment>
<sequence>YGNSERNDCVGFRPGEKAYMWDCNDNRYPMICEKNAVYSTKATYSIATTLIISDTGVNATLKSSVDLRCGYEPAIGTDAEDGLCLWRHPNDTYIQVQNIYGNVYSNLSKPTNTTYNQCGIVLSSVSAEDVGNWTCIVPLPGKTLSRTIELNLQNYSGHTYGYTVTSTKTTYSIATTLFISDTGVN</sequence>
<keyword evidence="2" id="KW-1185">Reference proteome</keyword>
<name>A0AAV2Q3I1_MEGNR</name>